<accession>A0ABV9NA58</accession>
<name>A0ABV9NA58_9FLAO</name>
<dbReference type="EMBL" id="JBHSGP010000014">
    <property type="protein sequence ID" value="MFC4723468.1"/>
    <property type="molecule type" value="Genomic_DNA"/>
</dbReference>
<reference evidence="7" key="1">
    <citation type="journal article" date="2019" name="Int. J. Syst. Evol. Microbiol.">
        <title>The Global Catalogue of Microorganisms (GCM) 10K type strain sequencing project: providing services to taxonomists for standard genome sequencing and annotation.</title>
        <authorList>
            <consortium name="The Broad Institute Genomics Platform"/>
            <consortium name="The Broad Institute Genome Sequencing Center for Infectious Disease"/>
            <person name="Wu L."/>
            <person name="Ma J."/>
        </authorList>
    </citation>
    <scope>NUCLEOTIDE SEQUENCE [LARGE SCALE GENOMIC DNA]</scope>
    <source>
        <strain evidence="7">CCUG 63682</strain>
    </source>
</reference>
<comment type="similarity">
    <text evidence="1">Belongs to the glycosyltransferase 2 family.</text>
</comment>
<keyword evidence="4" id="KW-0472">Membrane</keyword>
<dbReference type="GO" id="GO:0016757">
    <property type="term" value="F:glycosyltransferase activity"/>
    <property type="evidence" value="ECO:0007669"/>
    <property type="project" value="UniProtKB-KW"/>
</dbReference>
<feature type="transmembrane region" description="Helical" evidence="4">
    <location>
        <begin position="343"/>
        <end position="364"/>
    </location>
</feature>
<feature type="transmembrane region" description="Helical" evidence="4">
    <location>
        <begin position="6"/>
        <end position="27"/>
    </location>
</feature>
<evidence type="ECO:0000313" key="7">
    <source>
        <dbReference type="Proteomes" id="UP001595953"/>
    </source>
</evidence>
<feature type="domain" description="Glycosyltransferase 2-like" evidence="5">
    <location>
        <begin position="46"/>
        <end position="213"/>
    </location>
</feature>
<dbReference type="EC" id="2.4.-.-" evidence="6"/>
<dbReference type="Gene3D" id="3.90.550.10">
    <property type="entry name" value="Spore Coat Polysaccharide Biosynthesis Protein SpsA, Chain A"/>
    <property type="match status" value="1"/>
</dbReference>
<dbReference type="InterPro" id="IPR029044">
    <property type="entry name" value="Nucleotide-diphossugar_trans"/>
</dbReference>
<organism evidence="6 7">
    <name type="scientific">Geojedonia litorea</name>
    <dbReference type="NCBI Taxonomy" id="1268269"/>
    <lineage>
        <taxon>Bacteria</taxon>
        <taxon>Pseudomonadati</taxon>
        <taxon>Bacteroidota</taxon>
        <taxon>Flavobacteriia</taxon>
        <taxon>Flavobacteriales</taxon>
        <taxon>Flavobacteriaceae</taxon>
        <taxon>Geojedonia</taxon>
    </lineage>
</organism>
<comment type="caution">
    <text evidence="6">The sequence shown here is derived from an EMBL/GenBank/DDBJ whole genome shotgun (WGS) entry which is preliminary data.</text>
</comment>
<dbReference type="Pfam" id="PF00535">
    <property type="entry name" value="Glycos_transf_2"/>
    <property type="match status" value="1"/>
</dbReference>
<feature type="transmembrane region" description="Helical" evidence="4">
    <location>
        <begin position="284"/>
        <end position="306"/>
    </location>
</feature>
<dbReference type="RefSeq" id="WP_387964871.1">
    <property type="nucleotide sequence ID" value="NZ_JBHSGP010000014.1"/>
</dbReference>
<keyword evidence="3 6" id="KW-0808">Transferase</keyword>
<keyword evidence="4" id="KW-1133">Transmembrane helix</keyword>
<protein>
    <submittedName>
        <fullName evidence="6">Glycosyltransferase</fullName>
        <ecNumber evidence="6">2.4.-.-</ecNumber>
    </submittedName>
</protein>
<feature type="transmembrane region" description="Helical" evidence="4">
    <location>
        <begin position="312"/>
        <end position="331"/>
    </location>
</feature>
<proteinExistence type="inferred from homology"/>
<evidence type="ECO:0000256" key="1">
    <source>
        <dbReference type="ARBA" id="ARBA00006739"/>
    </source>
</evidence>
<dbReference type="PANTHER" id="PTHR43630:SF1">
    <property type="entry name" value="POLY-BETA-1,6-N-ACETYL-D-GLUCOSAMINE SYNTHASE"/>
    <property type="match status" value="1"/>
</dbReference>
<keyword evidence="2 6" id="KW-0328">Glycosyltransferase</keyword>
<sequence>MLIVDVLLYTFIVVVSIQIIYYLLIFGKFSFGNEKKRHLAKNISVSVIICAKNEAKNLKRLLPLIIGQDYHSFEIVLINDGSTDKTLKVMERFKALHDNIKIVNVKNIEVFWGNKKYALTLGIKAATHDFLLFTDADCEPLSKYWIRDMSKHFTSTKSIVLGYGAYKKVKNSGLNKLIRFETLLTATQYFSYAQIGLAYMGVGRNLAYRRELFFNANGFMNHMHLKSGDDDLFVNQIATKDNTTICMTPNSFTESVPKQTFKQWILQKRRHISTAKYYKLKHKILLGVFYVSQILFYILSPLLLVVSSLWELITILILLRFISAYMSLGLASKKLKESDLIPFFPFLEVAIISVQFFIFIKNILSKPLHWK</sequence>
<evidence type="ECO:0000313" key="6">
    <source>
        <dbReference type="EMBL" id="MFC4723468.1"/>
    </source>
</evidence>
<evidence type="ECO:0000256" key="3">
    <source>
        <dbReference type="ARBA" id="ARBA00022679"/>
    </source>
</evidence>
<keyword evidence="7" id="KW-1185">Reference proteome</keyword>
<evidence type="ECO:0000256" key="4">
    <source>
        <dbReference type="SAM" id="Phobius"/>
    </source>
</evidence>
<dbReference type="InterPro" id="IPR001173">
    <property type="entry name" value="Glyco_trans_2-like"/>
</dbReference>
<dbReference type="SUPFAM" id="SSF53448">
    <property type="entry name" value="Nucleotide-diphospho-sugar transferases"/>
    <property type="match status" value="1"/>
</dbReference>
<dbReference type="PANTHER" id="PTHR43630">
    <property type="entry name" value="POLY-BETA-1,6-N-ACETYL-D-GLUCOSAMINE SYNTHASE"/>
    <property type="match status" value="1"/>
</dbReference>
<gene>
    <name evidence="6" type="ORF">ACFO5O_14120</name>
</gene>
<dbReference type="Proteomes" id="UP001595953">
    <property type="component" value="Unassembled WGS sequence"/>
</dbReference>
<keyword evidence="4" id="KW-0812">Transmembrane</keyword>
<evidence type="ECO:0000256" key="2">
    <source>
        <dbReference type="ARBA" id="ARBA00022676"/>
    </source>
</evidence>
<evidence type="ECO:0000259" key="5">
    <source>
        <dbReference type="Pfam" id="PF00535"/>
    </source>
</evidence>